<keyword evidence="5" id="KW-1185">Reference proteome</keyword>
<evidence type="ECO:0000313" key="4">
    <source>
        <dbReference type="EMBL" id="KAK2865596.1"/>
    </source>
</evidence>
<evidence type="ECO:0000256" key="2">
    <source>
        <dbReference type="ARBA" id="ARBA00023157"/>
    </source>
</evidence>
<dbReference type="Proteomes" id="UP001187315">
    <property type="component" value="Unassembled WGS sequence"/>
</dbReference>
<dbReference type="PROSITE" id="PS50041">
    <property type="entry name" value="C_TYPE_LECTIN_2"/>
    <property type="match status" value="2"/>
</dbReference>
<dbReference type="PROSITE" id="PS00615">
    <property type="entry name" value="C_TYPE_LECTIN_1"/>
    <property type="match status" value="1"/>
</dbReference>
<dbReference type="SMART" id="SM00034">
    <property type="entry name" value="CLECT"/>
    <property type="match status" value="1"/>
</dbReference>
<organism evidence="4 5">
    <name type="scientific">Tachysurus vachellii</name>
    <name type="common">Darkbarbel catfish</name>
    <name type="synonym">Pelteobagrus vachellii</name>
    <dbReference type="NCBI Taxonomy" id="175792"/>
    <lineage>
        <taxon>Eukaryota</taxon>
        <taxon>Metazoa</taxon>
        <taxon>Chordata</taxon>
        <taxon>Craniata</taxon>
        <taxon>Vertebrata</taxon>
        <taxon>Euteleostomi</taxon>
        <taxon>Actinopterygii</taxon>
        <taxon>Neopterygii</taxon>
        <taxon>Teleostei</taxon>
        <taxon>Ostariophysi</taxon>
        <taxon>Siluriformes</taxon>
        <taxon>Bagridae</taxon>
        <taxon>Tachysurus</taxon>
    </lineage>
</organism>
<dbReference type="InterPro" id="IPR016186">
    <property type="entry name" value="C-type_lectin-like/link_sf"/>
</dbReference>
<protein>
    <recommendedName>
        <fullName evidence="3">C-type lectin domain-containing protein</fullName>
    </recommendedName>
</protein>
<dbReference type="GO" id="GO:0030246">
    <property type="term" value="F:carbohydrate binding"/>
    <property type="evidence" value="ECO:0007669"/>
    <property type="project" value="UniProtKB-KW"/>
</dbReference>
<feature type="domain" description="C-type lectin" evidence="3">
    <location>
        <begin position="81"/>
        <end position="197"/>
    </location>
</feature>
<dbReference type="InterPro" id="IPR018378">
    <property type="entry name" value="C-type_lectin_CS"/>
</dbReference>
<keyword evidence="1" id="KW-0430">Lectin</keyword>
<accession>A0AA88TFV2</accession>
<evidence type="ECO:0000313" key="5">
    <source>
        <dbReference type="Proteomes" id="UP001187315"/>
    </source>
</evidence>
<dbReference type="InterPro" id="IPR016187">
    <property type="entry name" value="CTDL_fold"/>
</dbReference>
<gene>
    <name evidence="4" type="ORF">Q7C36_001652</name>
</gene>
<comment type="caution">
    <text evidence="4">The sequence shown here is derived from an EMBL/GenBank/DDBJ whole genome shotgun (WGS) entry which is preliminary data.</text>
</comment>
<dbReference type="PANTHER" id="PTHR22803">
    <property type="entry name" value="MANNOSE, PHOSPHOLIPASE, LECTIN RECEPTOR RELATED"/>
    <property type="match status" value="1"/>
</dbReference>
<proteinExistence type="predicted"/>
<reference evidence="4" key="1">
    <citation type="submission" date="2023-08" db="EMBL/GenBank/DDBJ databases">
        <title>Pelteobagrus vachellii genome.</title>
        <authorList>
            <person name="Liu H."/>
        </authorList>
    </citation>
    <scope>NUCLEOTIDE SEQUENCE</scope>
    <source>
        <strain evidence="4">PRFRI_2022a</strain>
        <tissue evidence="4">Muscle</tissue>
    </source>
</reference>
<dbReference type="InterPro" id="IPR001304">
    <property type="entry name" value="C-type_lectin-like"/>
</dbReference>
<sequence length="202" mass="23315">MKSWKESRKDCKAKGADLVIINSKEEQEFIIKQLDKLETWIGLSDTVKEGEWKWVDDTPLNTGSWARGEPNNAGKQKCFSFSSSFYIMSNEMKNWEESRKDCKAKGADLVIINSKEEQEFIVKQLDKLETWIGLSDTVKEGEWKWVDDTPLNTGYWAQGEPNNRGDEDCAVIYTYPSHLTATWNDRKCSAKLPWICEKDVSQ</sequence>
<dbReference type="Gene3D" id="3.10.100.10">
    <property type="entry name" value="Mannose-Binding Protein A, subunit A"/>
    <property type="match status" value="2"/>
</dbReference>
<dbReference type="CDD" id="cd03590">
    <property type="entry name" value="CLECT_DC-SIGN_like"/>
    <property type="match status" value="1"/>
</dbReference>
<dbReference type="Pfam" id="PF00059">
    <property type="entry name" value="Lectin_C"/>
    <property type="match status" value="2"/>
</dbReference>
<feature type="domain" description="C-type lectin" evidence="3">
    <location>
        <begin position="1"/>
        <end position="86"/>
    </location>
</feature>
<dbReference type="EMBL" id="JAVHJS010000002">
    <property type="protein sequence ID" value="KAK2865596.1"/>
    <property type="molecule type" value="Genomic_DNA"/>
</dbReference>
<dbReference type="InterPro" id="IPR033989">
    <property type="entry name" value="CD209-like_CTLD"/>
</dbReference>
<keyword evidence="2" id="KW-1015">Disulfide bond</keyword>
<name>A0AA88TFV2_TACVA</name>
<dbReference type="AlphaFoldDB" id="A0AA88TFV2"/>
<evidence type="ECO:0000256" key="1">
    <source>
        <dbReference type="ARBA" id="ARBA00022734"/>
    </source>
</evidence>
<dbReference type="SUPFAM" id="SSF56436">
    <property type="entry name" value="C-type lectin-like"/>
    <property type="match status" value="2"/>
</dbReference>
<dbReference type="InterPro" id="IPR050111">
    <property type="entry name" value="C-type_lectin/snaclec_domain"/>
</dbReference>
<evidence type="ECO:0000259" key="3">
    <source>
        <dbReference type="PROSITE" id="PS50041"/>
    </source>
</evidence>